<dbReference type="SMART" id="SM00422">
    <property type="entry name" value="HTH_MERR"/>
    <property type="match status" value="1"/>
</dbReference>
<evidence type="ECO:0000259" key="2">
    <source>
        <dbReference type="PROSITE" id="PS50937"/>
    </source>
</evidence>
<dbReference type="PROSITE" id="PS50937">
    <property type="entry name" value="HTH_MERR_2"/>
    <property type="match status" value="1"/>
</dbReference>
<dbReference type="InterPro" id="IPR011791">
    <property type="entry name" value="CadR-PbrR"/>
</dbReference>
<dbReference type="GO" id="GO:0003700">
    <property type="term" value="F:DNA-binding transcription factor activity"/>
    <property type="evidence" value="ECO:0007669"/>
    <property type="project" value="InterPro"/>
</dbReference>
<dbReference type="GO" id="GO:0003677">
    <property type="term" value="F:DNA binding"/>
    <property type="evidence" value="ECO:0007669"/>
    <property type="project" value="UniProtKB-KW"/>
</dbReference>
<dbReference type="AlphaFoldDB" id="A0A5C6U4Y8"/>
<gene>
    <name evidence="3" type="ORF">FSC37_15910</name>
</gene>
<dbReference type="GO" id="GO:0045893">
    <property type="term" value="P:positive regulation of DNA-templated transcription"/>
    <property type="evidence" value="ECO:0007669"/>
    <property type="project" value="InterPro"/>
</dbReference>
<dbReference type="GO" id="GO:0046872">
    <property type="term" value="F:metal ion binding"/>
    <property type="evidence" value="ECO:0007669"/>
    <property type="project" value="InterPro"/>
</dbReference>
<proteinExistence type="predicted"/>
<name>A0A5C6U4Y8_9BURK</name>
<accession>A0A5C6U4Y8</accession>
<dbReference type="InterPro" id="IPR009061">
    <property type="entry name" value="DNA-bd_dom_put_sf"/>
</dbReference>
<dbReference type="Proteomes" id="UP000321832">
    <property type="component" value="Unassembled WGS sequence"/>
</dbReference>
<dbReference type="Pfam" id="PF13411">
    <property type="entry name" value="MerR_1"/>
    <property type="match status" value="1"/>
</dbReference>
<dbReference type="InterPro" id="IPR047057">
    <property type="entry name" value="MerR_fam"/>
</dbReference>
<evidence type="ECO:0000256" key="1">
    <source>
        <dbReference type="ARBA" id="ARBA00023125"/>
    </source>
</evidence>
<feature type="domain" description="HTH merR-type" evidence="2">
    <location>
        <begin position="1"/>
        <end position="69"/>
    </location>
</feature>
<evidence type="ECO:0000313" key="3">
    <source>
        <dbReference type="EMBL" id="TXC66758.1"/>
    </source>
</evidence>
<reference evidence="3 4" key="1">
    <citation type="submission" date="2019-08" db="EMBL/GenBank/DDBJ databases">
        <authorList>
            <person name="Khan S.A."/>
            <person name="Jeon C.O."/>
            <person name="Jeong S.E."/>
        </authorList>
    </citation>
    <scope>NUCLEOTIDE SEQUENCE [LARGE SCALE GENOMIC DNA]</scope>
    <source>
        <strain evidence="4">IMCC1728</strain>
    </source>
</reference>
<dbReference type="CDD" id="cd04784">
    <property type="entry name" value="HTH_CadR-PbrR"/>
    <property type="match status" value="1"/>
</dbReference>
<organism evidence="3 4">
    <name type="scientific">Piscinibacter aquaticus</name>
    <dbReference type="NCBI Taxonomy" id="392597"/>
    <lineage>
        <taxon>Bacteria</taxon>
        <taxon>Pseudomonadati</taxon>
        <taxon>Pseudomonadota</taxon>
        <taxon>Betaproteobacteria</taxon>
        <taxon>Burkholderiales</taxon>
        <taxon>Sphaerotilaceae</taxon>
        <taxon>Piscinibacter</taxon>
    </lineage>
</organism>
<sequence>MKIGELAARAGCDVQTVRFYEREGLLEEPAREPSGYRRYEERHLTQLSFVRHLRSLDIPLPEVRQLLAFAAEPEASCTQVNDLLDGHISPVRQRMRALRALEKQLVALRKTCDGDASHPCAILESFTSAAREQACACHPDGPARA</sequence>
<evidence type="ECO:0000313" key="4">
    <source>
        <dbReference type="Proteomes" id="UP000321832"/>
    </source>
</evidence>
<protein>
    <submittedName>
        <fullName evidence="3">Cd(II)/Pb(II)-responsive transcriptional regulator</fullName>
    </submittedName>
</protein>
<keyword evidence="4" id="KW-1185">Reference proteome</keyword>
<keyword evidence="1" id="KW-0238">DNA-binding</keyword>
<dbReference type="Gene3D" id="1.10.1660.10">
    <property type="match status" value="1"/>
</dbReference>
<dbReference type="PRINTS" id="PR00040">
    <property type="entry name" value="HTHMERR"/>
</dbReference>
<dbReference type="PANTHER" id="PTHR30204:SF92">
    <property type="entry name" value="HTH-TYPE TRANSCRIPTIONAL REGULATOR ZNTR"/>
    <property type="match status" value="1"/>
</dbReference>
<dbReference type="EMBL" id="VOPW01000001">
    <property type="protein sequence ID" value="TXC66758.1"/>
    <property type="molecule type" value="Genomic_DNA"/>
</dbReference>
<dbReference type="SUPFAM" id="SSF46955">
    <property type="entry name" value="Putative DNA-binding domain"/>
    <property type="match status" value="1"/>
</dbReference>
<comment type="caution">
    <text evidence="3">The sequence shown here is derived from an EMBL/GenBank/DDBJ whole genome shotgun (WGS) entry which is preliminary data.</text>
</comment>
<dbReference type="PANTHER" id="PTHR30204">
    <property type="entry name" value="REDOX-CYCLING DRUG-SENSING TRANSCRIPTIONAL ACTIVATOR SOXR"/>
    <property type="match status" value="1"/>
</dbReference>
<dbReference type="InterPro" id="IPR000551">
    <property type="entry name" value="MerR-type_HTH_dom"/>
</dbReference>